<dbReference type="EMBL" id="JARIHO010000021">
    <property type="protein sequence ID" value="KAJ7346218.1"/>
    <property type="molecule type" value="Genomic_DNA"/>
</dbReference>
<feature type="signal peptide" evidence="1">
    <location>
        <begin position="1"/>
        <end position="18"/>
    </location>
</feature>
<name>A0AAD6ZZ62_9AGAR</name>
<feature type="chain" id="PRO_5042114628" evidence="1">
    <location>
        <begin position="19"/>
        <end position="85"/>
    </location>
</feature>
<feature type="non-terminal residue" evidence="2">
    <location>
        <position position="85"/>
    </location>
</feature>
<dbReference type="Proteomes" id="UP001218218">
    <property type="component" value="Unassembled WGS sequence"/>
</dbReference>
<dbReference type="AlphaFoldDB" id="A0AAD6ZZ62"/>
<keyword evidence="3" id="KW-1185">Reference proteome</keyword>
<proteinExistence type="predicted"/>
<sequence>MKFTTILSVFTVVAGIGAARVDTNAARFARGLPPLAPVKRGSSVAGARRGSPSGTPPVQCKPLLQTCSAHSDCCSDLCILNVRFP</sequence>
<protein>
    <submittedName>
        <fullName evidence="2">Uncharacterized protein</fullName>
    </submittedName>
</protein>
<evidence type="ECO:0000256" key="1">
    <source>
        <dbReference type="SAM" id="SignalP"/>
    </source>
</evidence>
<evidence type="ECO:0000313" key="2">
    <source>
        <dbReference type="EMBL" id="KAJ7346218.1"/>
    </source>
</evidence>
<accession>A0AAD6ZZ62</accession>
<comment type="caution">
    <text evidence="2">The sequence shown here is derived from an EMBL/GenBank/DDBJ whole genome shotgun (WGS) entry which is preliminary data.</text>
</comment>
<keyword evidence="1" id="KW-0732">Signal</keyword>
<evidence type="ECO:0000313" key="3">
    <source>
        <dbReference type="Proteomes" id="UP001218218"/>
    </source>
</evidence>
<organism evidence="2 3">
    <name type="scientific">Mycena albidolilacea</name>
    <dbReference type="NCBI Taxonomy" id="1033008"/>
    <lineage>
        <taxon>Eukaryota</taxon>
        <taxon>Fungi</taxon>
        <taxon>Dikarya</taxon>
        <taxon>Basidiomycota</taxon>
        <taxon>Agaricomycotina</taxon>
        <taxon>Agaricomycetes</taxon>
        <taxon>Agaricomycetidae</taxon>
        <taxon>Agaricales</taxon>
        <taxon>Marasmiineae</taxon>
        <taxon>Mycenaceae</taxon>
        <taxon>Mycena</taxon>
    </lineage>
</organism>
<gene>
    <name evidence="2" type="ORF">DFH08DRAFT_1008236</name>
</gene>
<reference evidence="2" key="1">
    <citation type="submission" date="2023-03" db="EMBL/GenBank/DDBJ databases">
        <title>Massive genome expansion in bonnet fungi (Mycena s.s.) driven by repeated elements and novel gene families across ecological guilds.</title>
        <authorList>
            <consortium name="Lawrence Berkeley National Laboratory"/>
            <person name="Harder C.B."/>
            <person name="Miyauchi S."/>
            <person name="Viragh M."/>
            <person name="Kuo A."/>
            <person name="Thoen E."/>
            <person name="Andreopoulos B."/>
            <person name="Lu D."/>
            <person name="Skrede I."/>
            <person name="Drula E."/>
            <person name="Henrissat B."/>
            <person name="Morin E."/>
            <person name="Kohler A."/>
            <person name="Barry K."/>
            <person name="LaButti K."/>
            <person name="Morin E."/>
            <person name="Salamov A."/>
            <person name="Lipzen A."/>
            <person name="Mereny Z."/>
            <person name="Hegedus B."/>
            <person name="Baldrian P."/>
            <person name="Stursova M."/>
            <person name="Weitz H."/>
            <person name="Taylor A."/>
            <person name="Grigoriev I.V."/>
            <person name="Nagy L.G."/>
            <person name="Martin F."/>
            <person name="Kauserud H."/>
        </authorList>
    </citation>
    <scope>NUCLEOTIDE SEQUENCE</scope>
    <source>
        <strain evidence="2">CBHHK002</strain>
    </source>
</reference>